<dbReference type="EMBL" id="KB741015">
    <property type="protein sequence ID" value="ENN75355.1"/>
    <property type="molecule type" value="Genomic_DNA"/>
</dbReference>
<dbReference type="OMA" id="INAAPEW"/>
<keyword evidence="3" id="KW-0255">Endonuclease</keyword>
<evidence type="ECO:0000256" key="2">
    <source>
        <dbReference type="ARBA" id="ARBA00022722"/>
    </source>
</evidence>
<dbReference type="InterPro" id="IPR044925">
    <property type="entry name" value="His-Me_finger_sf"/>
</dbReference>
<dbReference type="Pfam" id="PF01223">
    <property type="entry name" value="Endonuclease_NS"/>
    <property type="match status" value="1"/>
</dbReference>
<dbReference type="SMART" id="SM00892">
    <property type="entry name" value="Endonuclease_NS"/>
    <property type="match status" value="1"/>
</dbReference>
<reference evidence="5" key="1">
    <citation type="journal article" date="2013" name="Genome Biol.">
        <title>Draft genome of the mountain pine beetle, Dendroctonus ponderosae Hopkins, a major forest pest.</title>
        <authorList>
            <person name="Keeling C.I."/>
            <person name="Yuen M.M."/>
            <person name="Liao N.Y."/>
            <person name="Docking T.R."/>
            <person name="Chan S.K."/>
            <person name="Taylor G.A."/>
            <person name="Palmquist D.L."/>
            <person name="Jackman S.D."/>
            <person name="Nguyen A."/>
            <person name="Li M."/>
            <person name="Henderson H."/>
            <person name="Janes J.K."/>
            <person name="Zhao Y."/>
            <person name="Pandoh P."/>
            <person name="Moore R."/>
            <person name="Sperling F.A."/>
            <person name="Huber D.P."/>
            <person name="Birol I."/>
            <person name="Jones S.J."/>
            <person name="Bohlmann J."/>
        </authorList>
    </citation>
    <scope>NUCLEOTIDE SEQUENCE</scope>
</reference>
<dbReference type="GO" id="GO:0005743">
    <property type="term" value="C:mitochondrial inner membrane"/>
    <property type="evidence" value="ECO:0007669"/>
    <property type="project" value="TreeGrafter"/>
</dbReference>
<evidence type="ECO:0000256" key="1">
    <source>
        <dbReference type="ARBA" id="ARBA00010052"/>
    </source>
</evidence>
<dbReference type="GO" id="GO:0004521">
    <property type="term" value="F:RNA endonuclease activity"/>
    <property type="evidence" value="ECO:0007669"/>
    <property type="project" value="TreeGrafter"/>
</dbReference>
<proteinExistence type="inferred from homology"/>
<evidence type="ECO:0000313" key="5">
    <source>
        <dbReference type="EMBL" id="ENN75355.1"/>
    </source>
</evidence>
<sequence>MSYESHAVLVALVGVILGFGSADSAHEANSNITTVTCLRGDKVQLYKHSHKFEEVQCRHSVRGNVRATDKECGRESGRIYQIGYPVSRTEWITLISTCYVPAEGRTLYTRHTLYGEEIKYASKAKYRPAWSPSGQYENITASIAYQQVYQKGTLSRILGSSILANNFINNNSFFAKGHLSPHADFILASAQFSTYFYINAAPQWQKINGANWKSIESTVRNLGKFYGTLEIITGTHGILALFDKQNNPHDIYLGQRNTLPVPKYLWKIVLNKATQEAIVFIILNNPFIEAVNDEVFCENICEQVGFDKTSWKDPSSGLVFCCTIAEFQKVVKTAPKLDVSGVLVQQSLLWEPSLLNVV</sequence>
<feature type="domain" description="DNA/RNA non-specific endonuclease/pyrophosphatase/phosphodiesterase" evidence="4">
    <location>
        <begin position="91"/>
        <end position="327"/>
    </location>
</feature>
<dbReference type="OrthoDB" id="8194122at2759"/>
<evidence type="ECO:0000256" key="3">
    <source>
        <dbReference type="ARBA" id="ARBA00022759"/>
    </source>
</evidence>
<dbReference type="SUPFAM" id="SSF54060">
    <property type="entry name" value="His-Me finger endonucleases"/>
    <property type="match status" value="1"/>
</dbReference>
<dbReference type="Gene3D" id="3.40.570.10">
    <property type="entry name" value="Extracellular Endonuclease, subunit A"/>
    <property type="match status" value="1"/>
</dbReference>
<keyword evidence="2" id="KW-0540">Nuclease</keyword>
<dbReference type="GO" id="GO:0005634">
    <property type="term" value="C:nucleus"/>
    <property type="evidence" value="ECO:0007669"/>
    <property type="project" value="TreeGrafter"/>
</dbReference>
<dbReference type="PANTHER" id="PTHR13966:SF17">
    <property type="entry name" value="ENDONUCLEASE-RELATED"/>
    <property type="match status" value="1"/>
</dbReference>
<protein>
    <recommendedName>
        <fullName evidence="4">DNA/RNA non-specific endonuclease/pyrophosphatase/phosphodiesterase domain-containing protein</fullName>
    </recommendedName>
</protein>
<keyword evidence="3" id="KW-0378">Hydrolase</keyword>
<dbReference type="AlphaFoldDB" id="N6U1D0"/>
<dbReference type="PANTHER" id="PTHR13966">
    <property type="entry name" value="ENDONUCLEASE RELATED"/>
    <property type="match status" value="1"/>
</dbReference>
<organism evidence="5">
    <name type="scientific">Dendroctonus ponderosae</name>
    <name type="common">Mountain pine beetle</name>
    <dbReference type="NCBI Taxonomy" id="77166"/>
    <lineage>
        <taxon>Eukaryota</taxon>
        <taxon>Metazoa</taxon>
        <taxon>Ecdysozoa</taxon>
        <taxon>Arthropoda</taxon>
        <taxon>Hexapoda</taxon>
        <taxon>Insecta</taxon>
        <taxon>Pterygota</taxon>
        <taxon>Neoptera</taxon>
        <taxon>Endopterygota</taxon>
        <taxon>Coleoptera</taxon>
        <taxon>Polyphaga</taxon>
        <taxon>Cucujiformia</taxon>
        <taxon>Curculionidae</taxon>
        <taxon>Scolytinae</taxon>
        <taxon>Dendroctonus</taxon>
    </lineage>
</organism>
<dbReference type="InterPro" id="IPR040255">
    <property type="entry name" value="Non-specific_endonuclease"/>
</dbReference>
<dbReference type="FunFam" id="3.40.570.10:FF:000007">
    <property type="entry name" value="Alkaline nuclease"/>
    <property type="match status" value="1"/>
</dbReference>
<dbReference type="GO" id="GO:0000014">
    <property type="term" value="F:single-stranded DNA endodeoxyribonuclease activity"/>
    <property type="evidence" value="ECO:0007669"/>
    <property type="project" value="TreeGrafter"/>
</dbReference>
<dbReference type="GO" id="GO:0046872">
    <property type="term" value="F:metal ion binding"/>
    <property type="evidence" value="ECO:0007669"/>
    <property type="project" value="InterPro"/>
</dbReference>
<dbReference type="GO" id="GO:0006309">
    <property type="term" value="P:apoptotic DNA fragmentation"/>
    <property type="evidence" value="ECO:0007669"/>
    <property type="project" value="TreeGrafter"/>
</dbReference>
<comment type="similarity">
    <text evidence="1">Belongs to the DNA/RNA non-specific endonuclease family.</text>
</comment>
<dbReference type="HOGENOM" id="CLU_048495_1_0_1"/>
<feature type="non-terminal residue" evidence="5">
    <location>
        <position position="1"/>
    </location>
</feature>
<evidence type="ECO:0000259" key="4">
    <source>
        <dbReference type="SMART" id="SM00892"/>
    </source>
</evidence>
<dbReference type="GO" id="GO:0003676">
    <property type="term" value="F:nucleic acid binding"/>
    <property type="evidence" value="ECO:0007669"/>
    <property type="project" value="InterPro"/>
</dbReference>
<name>N6U1D0_DENPD</name>
<dbReference type="InterPro" id="IPR001604">
    <property type="entry name" value="Endo_G_ENPP1-like_dom"/>
</dbReference>
<dbReference type="InterPro" id="IPR044929">
    <property type="entry name" value="DNA/RNA_non-sp_Endonuclease_sf"/>
</dbReference>
<accession>N6U1D0</accession>
<gene>
    <name evidence="5" type="ORF">YQE_08131</name>
</gene>